<proteinExistence type="predicted"/>
<keyword evidence="2" id="KW-1185">Reference proteome</keyword>
<accession>A0ACC1HUI0</accession>
<name>A0ACC1HUI0_9FUNG</name>
<reference evidence="1" key="1">
    <citation type="submission" date="2022-06" db="EMBL/GenBank/DDBJ databases">
        <title>Phylogenomic reconstructions and comparative analyses of Kickxellomycotina fungi.</title>
        <authorList>
            <person name="Reynolds N.K."/>
            <person name="Stajich J.E."/>
            <person name="Barry K."/>
            <person name="Grigoriev I.V."/>
            <person name="Crous P."/>
            <person name="Smith M.E."/>
        </authorList>
    </citation>
    <scope>NUCLEOTIDE SEQUENCE</scope>
    <source>
        <strain evidence="1">RSA 2271</strain>
    </source>
</reference>
<dbReference type="EMBL" id="JAMZIH010000399">
    <property type="protein sequence ID" value="KAJ1679413.1"/>
    <property type="molecule type" value="Genomic_DNA"/>
</dbReference>
<sequence>MLSYSKPYIIKAAQAHTATMIIVHGLGDSGHGWTHVALYLKRYMPHIKFVLPHAPARRITINGGMAMPGWYDICDLGNNIERKQDEEGMMESRRYIQGLIDEEIRSGIPSDRIVLGGFSQGGAMTLLTGLTCPHKLAGLAVLSGYLPIHKKIFSLSTDQSKSVPIFQVHGEVDQVIDFSLAEQSQVELKKNEYNVEFHKYPDMGHEACQEEVSHLLTFLKKIIPEKQP</sequence>
<evidence type="ECO:0000313" key="2">
    <source>
        <dbReference type="Proteomes" id="UP001145114"/>
    </source>
</evidence>
<evidence type="ECO:0000313" key="1">
    <source>
        <dbReference type="EMBL" id="KAJ1679413.1"/>
    </source>
</evidence>
<comment type="caution">
    <text evidence="1">The sequence shown here is derived from an EMBL/GenBank/DDBJ whole genome shotgun (WGS) entry which is preliminary data.</text>
</comment>
<organism evidence="1 2">
    <name type="scientific">Spiromyces aspiralis</name>
    <dbReference type="NCBI Taxonomy" id="68401"/>
    <lineage>
        <taxon>Eukaryota</taxon>
        <taxon>Fungi</taxon>
        <taxon>Fungi incertae sedis</taxon>
        <taxon>Zoopagomycota</taxon>
        <taxon>Kickxellomycotina</taxon>
        <taxon>Kickxellomycetes</taxon>
        <taxon>Kickxellales</taxon>
        <taxon>Kickxellaceae</taxon>
        <taxon>Spiromyces</taxon>
    </lineage>
</organism>
<gene>
    <name evidence="1" type="ORF">EV182_002103</name>
</gene>
<protein>
    <submittedName>
        <fullName evidence="1">Uncharacterized protein</fullName>
    </submittedName>
</protein>
<dbReference type="Proteomes" id="UP001145114">
    <property type="component" value="Unassembled WGS sequence"/>
</dbReference>